<dbReference type="PANTHER" id="PTHR43639:SF1">
    <property type="entry name" value="SHORT-CHAIN DEHYDROGENASE_REDUCTASE FAMILY PROTEIN"/>
    <property type="match status" value="1"/>
</dbReference>
<sequence>MRRALALHPQYNPLHPLSPPRPSIAAKPDLMAPNTKTSKLHALACTIQRKLHLGGHSAESSKQSSTTASEAASTSEAATTTATAASPSEAVVAAATVDATSLEGKVAIVTGSSRSIGAAVAKTMGEKGAKVVVNYVNDARAADEVVNAIKGFNKGGDAVAVKADASTIEGGQHLLNEAVKAFGKVDILVLNAGIMGSKTMSDVDEEFFDAHFNINVKVPLFLAKAAVPLMPARESNSLWSQSKANLAHIIMYSRRQNYLLLVQFDCRYCSPP</sequence>
<comment type="similarity">
    <text evidence="1">Belongs to the short-chain dehydrogenases/reductases (SDR) family.</text>
</comment>
<dbReference type="EMBL" id="JASNQZ010000001">
    <property type="protein sequence ID" value="KAL0961262.1"/>
    <property type="molecule type" value="Genomic_DNA"/>
</dbReference>
<dbReference type="InterPro" id="IPR036291">
    <property type="entry name" value="NAD(P)-bd_dom_sf"/>
</dbReference>
<dbReference type="Pfam" id="PF00106">
    <property type="entry name" value="adh_short"/>
    <property type="match status" value="1"/>
</dbReference>
<evidence type="ECO:0000256" key="1">
    <source>
        <dbReference type="ARBA" id="ARBA00006484"/>
    </source>
</evidence>
<protein>
    <submittedName>
        <fullName evidence="4">Uncharacterized protein</fullName>
    </submittedName>
</protein>
<dbReference type="InterPro" id="IPR002347">
    <property type="entry name" value="SDR_fam"/>
</dbReference>
<proteinExistence type="inferred from homology"/>
<dbReference type="SUPFAM" id="SSF51735">
    <property type="entry name" value="NAD(P)-binding Rossmann-fold domains"/>
    <property type="match status" value="1"/>
</dbReference>
<reference evidence="5" key="1">
    <citation type="submission" date="2024-06" db="EMBL/GenBank/DDBJ databases">
        <title>Multi-omics analyses provide insights into the biosynthesis of the anticancer antibiotic pleurotin in Hohenbuehelia grisea.</title>
        <authorList>
            <person name="Weaver J.A."/>
            <person name="Alberti F."/>
        </authorList>
    </citation>
    <scope>NUCLEOTIDE SEQUENCE [LARGE SCALE GENOMIC DNA]</scope>
    <source>
        <strain evidence="5">T-177</strain>
    </source>
</reference>
<evidence type="ECO:0000313" key="5">
    <source>
        <dbReference type="Proteomes" id="UP001556367"/>
    </source>
</evidence>
<feature type="region of interest" description="Disordered" evidence="3">
    <location>
        <begin position="54"/>
        <end position="85"/>
    </location>
</feature>
<keyword evidence="2" id="KW-0560">Oxidoreductase</keyword>
<evidence type="ECO:0000256" key="3">
    <source>
        <dbReference type="SAM" id="MobiDB-lite"/>
    </source>
</evidence>
<accession>A0ABR3K1V9</accession>
<dbReference type="Proteomes" id="UP001556367">
    <property type="component" value="Unassembled WGS sequence"/>
</dbReference>
<feature type="compositionally biased region" description="Low complexity" evidence="3">
    <location>
        <begin position="57"/>
        <end position="85"/>
    </location>
</feature>
<comment type="caution">
    <text evidence="4">The sequence shown here is derived from an EMBL/GenBank/DDBJ whole genome shotgun (WGS) entry which is preliminary data.</text>
</comment>
<dbReference type="PRINTS" id="PR00081">
    <property type="entry name" value="GDHRDH"/>
</dbReference>
<keyword evidence="5" id="KW-1185">Reference proteome</keyword>
<evidence type="ECO:0000256" key="2">
    <source>
        <dbReference type="ARBA" id="ARBA00023002"/>
    </source>
</evidence>
<dbReference type="Gene3D" id="3.40.50.720">
    <property type="entry name" value="NAD(P)-binding Rossmann-like Domain"/>
    <property type="match status" value="1"/>
</dbReference>
<feature type="region of interest" description="Disordered" evidence="3">
    <location>
        <begin position="1"/>
        <end position="31"/>
    </location>
</feature>
<organism evidence="4 5">
    <name type="scientific">Hohenbuehelia grisea</name>
    <dbReference type="NCBI Taxonomy" id="104357"/>
    <lineage>
        <taxon>Eukaryota</taxon>
        <taxon>Fungi</taxon>
        <taxon>Dikarya</taxon>
        <taxon>Basidiomycota</taxon>
        <taxon>Agaricomycotina</taxon>
        <taxon>Agaricomycetes</taxon>
        <taxon>Agaricomycetidae</taxon>
        <taxon>Agaricales</taxon>
        <taxon>Pleurotineae</taxon>
        <taxon>Pleurotaceae</taxon>
        <taxon>Hohenbuehelia</taxon>
    </lineage>
</organism>
<gene>
    <name evidence="4" type="ORF">HGRIS_006225</name>
</gene>
<evidence type="ECO:0000313" key="4">
    <source>
        <dbReference type="EMBL" id="KAL0961262.1"/>
    </source>
</evidence>
<name>A0ABR3K1V9_9AGAR</name>
<dbReference type="PANTHER" id="PTHR43639">
    <property type="entry name" value="OXIDOREDUCTASE, SHORT-CHAIN DEHYDROGENASE/REDUCTASE FAMILY (AFU_ORTHOLOGUE AFUA_5G02870)"/>
    <property type="match status" value="1"/>
</dbReference>